<dbReference type="Gene3D" id="3.40.50.1820">
    <property type="entry name" value="alpha/beta hydrolase"/>
    <property type="match status" value="1"/>
</dbReference>
<dbReference type="InterPro" id="IPR000073">
    <property type="entry name" value="AB_hydrolase_1"/>
</dbReference>
<dbReference type="InterPro" id="IPR050266">
    <property type="entry name" value="AB_hydrolase_sf"/>
</dbReference>
<dbReference type="Proteomes" id="UP000199473">
    <property type="component" value="Unassembled WGS sequence"/>
</dbReference>
<dbReference type="STRING" id="1123062.SAMN02745775_11039"/>
<evidence type="ECO:0000313" key="4">
    <source>
        <dbReference type="Proteomes" id="UP000199473"/>
    </source>
</evidence>
<dbReference type="EMBL" id="FOSQ01000010">
    <property type="protein sequence ID" value="SFK90015.1"/>
    <property type="molecule type" value="Genomic_DNA"/>
</dbReference>
<reference evidence="3 4" key="1">
    <citation type="submission" date="2016-10" db="EMBL/GenBank/DDBJ databases">
        <authorList>
            <person name="de Groot N.N."/>
        </authorList>
    </citation>
    <scope>NUCLEOTIDE SEQUENCE [LARGE SCALE GENOMIC DNA]</scope>
    <source>
        <strain evidence="3 4">DSM 19981</strain>
    </source>
</reference>
<gene>
    <name evidence="3" type="ORF">SAMN02745775_11039</name>
</gene>
<protein>
    <submittedName>
        <fullName evidence="3">Pimeloyl-ACP methyl ester carboxylesterase</fullName>
    </submittedName>
</protein>
<dbReference type="GO" id="GO:0016787">
    <property type="term" value="F:hydrolase activity"/>
    <property type="evidence" value="ECO:0007669"/>
    <property type="project" value="UniProtKB-KW"/>
</dbReference>
<dbReference type="GO" id="GO:0016020">
    <property type="term" value="C:membrane"/>
    <property type="evidence" value="ECO:0007669"/>
    <property type="project" value="TreeGrafter"/>
</dbReference>
<dbReference type="RefSeq" id="WP_092961941.1">
    <property type="nucleotide sequence ID" value="NZ_FOSQ01000010.1"/>
</dbReference>
<dbReference type="PANTHER" id="PTHR43798">
    <property type="entry name" value="MONOACYLGLYCEROL LIPASE"/>
    <property type="match status" value="1"/>
</dbReference>
<evidence type="ECO:0000259" key="2">
    <source>
        <dbReference type="Pfam" id="PF00561"/>
    </source>
</evidence>
<evidence type="ECO:0000256" key="1">
    <source>
        <dbReference type="ARBA" id="ARBA00022801"/>
    </source>
</evidence>
<accession>A0A1I4DA80</accession>
<feature type="domain" description="AB hydrolase-1" evidence="2">
    <location>
        <begin position="22"/>
        <end position="258"/>
    </location>
</feature>
<sequence length="295" mass="32408">MPTIRADDGVSLYYEEAGSGTPMVFVHEYAGDHRSWEAQMRFFSRRYRCVTYAARGYTPSEVPSDPAKYSQDRATDDIAAVIKGLGLGKTHVVGLSMGGFATLHMGLRHADICRSLVAAGVGYGASPDKMPQFHKETDAAIARIRSEGMETFGLTYSRGPTRLVFEEKDPRGYKEFQDQLREHSTEGSALTMNGVQRRRPSLFDLKDGFAAMEVPTLVIAGDEDDPTLEASIYLKRTIKSSALLVMPKCGHTMNLEDPDAFNRAVLDFVTQVDAGRWTNRIPASLSGGIIAAAEK</sequence>
<dbReference type="Pfam" id="PF00561">
    <property type="entry name" value="Abhydrolase_1"/>
    <property type="match status" value="1"/>
</dbReference>
<dbReference type="InterPro" id="IPR029058">
    <property type="entry name" value="AB_hydrolase_fold"/>
</dbReference>
<keyword evidence="4" id="KW-1185">Reference proteome</keyword>
<keyword evidence="1" id="KW-0378">Hydrolase</keyword>
<dbReference type="SUPFAM" id="SSF53474">
    <property type="entry name" value="alpha/beta-Hydrolases"/>
    <property type="match status" value="1"/>
</dbReference>
<dbReference type="PANTHER" id="PTHR43798:SF31">
    <property type="entry name" value="AB HYDROLASE SUPERFAMILY PROTEIN YCLE"/>
    <property type="match status" value="1"/>
</dbReference>
<proteinExistence type="predicted"/>
<dbReference type="AlphaFoldDB" id="A0A1I4DA80"/>
<evidence type="ECO:0000313" key="3">
    <source>
        <dbReference type="EMBL" id="SFK90015.1"/>
    </source>
</evidence>
<dbReference type="OrthoDB" id="9804723at2"/>
<name>A0A1I4DA80_9PROT</name>
<organism evidence="3 4">
    <name type="scientific">Falsiroseomonas stagni DSM 19981</name>
    <dbReference type="NCBI Taxonomy" id="1123062"/>
    <lineage>
        <taxon>Bacteria</taxon>
        <taxon>Pseudomonadati</taxon>
        <taxon>Pseudomonadota</taxon>
        <taxon>Alphaproteobacteria</taxon>
        <taxon>Acetobacterales</taxon>
        <taxon>Roseomonadaceae</taxon>
        <taxon>Falsiroseomonas</taxon>
    </lineage>
</organism>